<gene>
    <name evidence="1" type="ORF">ASPVEDRAFT_145964</name>
</gene>
<evidence type="ECO:0000313" key="2">
    <source>
        <dbReference type="Proteomes" id="UP000184073"/>
    </source>
</evidence>
<keyword evidence="2" id="KW-1185">Reference proteome</keyword>
<dbReference type="AlphaFoldDB" id="A0A1L9P4L5"/>
<accession>A0A1L9P4L5</accession>
<proteinExistence type="predicted"/>
<sequence>MAIPFPEGKAYFKRSALKSEKDGRFNADDPAHFYSTMIVEMTWNVEAHHGSKQANEPKGHPHKRSNYEIYPSRRVQCELCTSGYRFKRHEYGDKAEVWFMFVPMPTREEEWIWMDRLTRVRAIYIPTAYSSSESYPDICTYVHVNFTKKAAPTMVYQKPSSAGSTKLTSTTVQLKSHSERGLDIDKTTTLGINPARLITALIIPEDIRKVDAYTCGGLALMDTAEIPNAVLQREYDSTCMADWAVVVNENHGVQVGWKKADMGSPWFLEYFKNAVAFAIGYVPIVGPFATIGWNLAISGIFDDHEAFMEELREQIPSYQLLEGFVEEIQNIVEDGKPMIKDKVSLKKKKDEKDYVVFDEKVLADAKKTADAKAKDKPTTVGEESIFKTLSLSILMRLALDNRFAILKLLNEPKVDDEDMWSPEALRSDTRSATIVTRLPLGDQDELVDALERLSTKGEVKYNEGWKLMGDVPKNGFGVHQAYVKKQAGRYIKAK</sequence>
<dbReference type="Proteomes" id="UP000184073">
    <property type="component" value="Unassembled WGS sequence"/>
</dbReference>
<organism evidence="1 2">
    <name type="scientific">Aspergillus versicolor CBS 583.65</name>
    <dbReference type="NCBI Taxonomy" id="1036611"/>
    <lineage>
        <taxon>Eukaryota</taxon>
        <taxon>Fungi</taxon>
        <taxon>Dikarya</taxon>
        <taxon>Ascomycota</taxon>
        <taxon>Pezizomycotina</taxon>
        <taxon>Eurotiomycetes</taxon>
        <taxon>Eurotiomycetidae</taxon>
        <taxon>Eurotiales</taxon>
        <taxon>Aspergillaceae</taxon>
        <taxon>Aspergillus</taxon>
        <taxon>Aspergillus subgen. Nidulantes</taxon>
    </lineage>
</organism>
<protein>
    <submittedName>
        <fullName evidence="1">Uncharacterized protein</fullName>
    </submittedName>
</protein>
<dbReference type="RefSeq" id="XP_040662230.1">
    <property type="nucleotide sequence ID" value="XM_040808075.1"/>
</dbReference>
<dbReference type="VEuPathDB" id="FungiDB:ASPVEDRAFT_145964"/>
<dbReference type="STRING" id="1036611.A0A1L9P4L5"/>
<dbReference type="EMBL" id="KV878125">
    <property type="protein sequence ID" value="OJI96467.1"/>
    <property type="molecule type" value="Genomic_DNA"/>
</dbReference>
<name>A0A1L9P4L5_ASPVE</name>
<dbReference type="OrthoDB" id="4770905at2759"/>
<evidence type="ECO:0000313" key="1">
    <source>
        <dbReference type="EMBL" id="OJI96467.1"/>
    </source>
</evidence>
<reference evidence="2" key="1">
    <citation type="journal article" date="2017" name="Genome Biol.">
        <title>Comparative genomics reveals high biological diversity and specific adaptations in the industrially and medically important fungal genus Aspergillus.</title>
        <authorList>
            <person name="de Vries R.P."/>
            <person name="Riley R."/>
            <person name="Wiebenga A."/>
            <person name="Aguilar-Osorio G."/>
            <person name="Amillis S."/>
            <person name="Uchima C.A."/>
            <person name="Anderluh G."/>
            <person name="Asadollahi M."/>
            <person name="Askin M."/>
            <person name="Barry K."/>
            <person name="Battaglia E."/>
            <person name="Bayram O."/>
            <person name="Benocci T."/>
            <person name="Braus-Stromeyer S.A."/>
            <person name="Caldana C."/>
            <person name="Canovas D."/>
            <person name="Cerqueira G.C."/>
            <person name="Chen F."/>
            <person name="Chen W."/>
            <person name="Choi C."/>
            <person name="Clum A."/>
            <person name="Dos Santos R.A."/>
            <person name="Damasio A.R."/>
            <person name="Diallinas G."/>
            <person name="Emri T."/>
            <person name="Fekete E."/>
            <person name="Flipphi M."/>
            <person name="Freyberg S."/>
            <person name="Gallo A."/>
            <person name="Gournas C."/>
            <person name="Habgood R."/>
            <person name="Hainaut M."/>
            <person name="Harispe M.L."/>
            <person name="Henrissat B."/>
            <person name="Hilden K.S."/>
            <person name="Hope R."/>
            <person name="Hossain A."/>
            <person name="Karabika E."/>
            <person name="Karaffa L."/>
            <person name="Karanyi Z."/>
            <person name="Krasevec N."/>
            <person name="Kuo A."/>
            <person name="Kusch H."/>
            <person name="LaButti K."/>
            <person name="Lagendijk E.L."/>
            <person name="Lapidus A."/>
            <person name="Levasseur A."/>
            <person name="Lindquist E."/>
            <person name="Lipzen A."/>
            <person name="Logrieco A.F."/>
            <person name="MacCabe A."/>
            <person name="Maekelae M.R."/>
            <person name="Malavazi I."/>
            <person name="Melin P."/>
            <person name="Meyer V."/>
            <person name="Mielnichuk N."/>
            <person name="Miskei M."/>
            <person name="Molnar A.P."/>
            <person name="Mule G."/>
            <person name="Ngan C.Y."/>
            <person name="Orejas M."/>
            <person name="Orosz E."/>
            <person name="Ouedraogo J.P."/>
            <person name="Overkamp K.M."/>
            <person name="Park H.-S."/>
            <person name="Perrone G."/>
            <person name="Piumi F."/>
            <person name="Punt P.J."/>
            <person name="Ram A.F."/>
            <person name="Ramon A."/>
            <person name="Rauscher S."/>
            <person name="Record E."/>
            <person name="Riano-Pachon D.M."/>
            <person name="Robert V."/>
            <person name="Roehrig J."/>
            <person name="Ruller R."/>
            <person name="Salamov A."/>
            <person name="Salih N.S."/>
            <person name="Samson R.A."/>
            <person name="Sandor E."/>
            <person name="Sanguinetti M."/>
            <person name="Schuetze T."/>
            <person name="Sepcic K."/>
            <person name="Shelest E."/>
            <person name="Sherlock G."/>
            <person name="Sophianopoulou V."/>
            <person name="Squina F.M."/>
            <person name="Sun H."/>
            <person name="Susca A."/>
            <person name="Todd R.B."/>
            <person name="Tsang A."/>
            <person name="Unkles S.E."/>
            <person name="van de Wiele N."/>
            <person name="van Rossen-Uffink D."/>
            <person name="Oliveira J.V."/>
            <person name="Vesth T.C."/>
            <person name="Visser J."/>
            <person name="Yu J.-H."/>
            <person name="Zhou M."/>
            <person name="Andersen M.R."/>
            <person name="Archer D.B."/>
            <person name="Baker S.E."/>
            <person name="Benoit I."/>
            <person name="Brakhage A.A."/>
            <person name="Braus G.H."/>
            <person name="Fischer R."/>
            <person name="Frisvad J.C."/>
            <person name="Goldman G.H."/>
            <person name="Houbraken J."/>
            <person name="Oakley B."/>
            <person name="Pocsi I."/>
            <person name="Scazzocchio C."/>
            <person name="Seiboth B."/>
            <person name="vanKuyk P.A."/>
            <person name="Wortman J."/>
            <person name="Dyer P.S."/>
            <person name="Grigoriev I.V."/>
        </authorList>
    </citation>
    <scope>NUCLEOTIDE SEQUENCE [LARGE SCALE GENOMIC DNA]</scope>
    <source>
        <strain evidence="2">CBS 583.65</strain>
    </source>
</reference>
<dbReference type="GeneID" id="63723586"/>